<dbReference type="SUPFAM" id="SSF55957">
    <property type="entry name" value="Phosphoglucomutase, C-terminal domain"/>
    <property type="match status" value="1"/>
</dbReference>
<dbReference type="InterPro" id="IPR050060">
    <property type="entry name" value="Phosphoglucosamine_mutase"/>
</dbReference>
<dbReference type="GO" id="GO:0004615">
    <property type="term" value="F:phosphomannomutase activity"/>
    <property type="evidence" value="ECO:0007669"/>
    <property type="project" value="TreeGrafter"/>
</dbReference>
<gene>
    <name evidence="13" type="primary">pgm</name>
    <name evidence="6" type="synonym">glmM</name>
</gene>
<feature type="modified residue" description="Phosphoserine" evidence="6">
    <location>
        <position position="99"/>
    </location>
</feature>
<dbReference type="Pfam" id="PF00408">
    <property type="entry name" value="PGM_PMM_IV"/>
    <property type="match status" value="1"/>
</dbReference>
<dbReference type="GO" id="GO:0008966">
    <property type="term" value="F:phosphoglucosamine mutase activity"/>
    <property type="evidence" value="ECO:0007669"/>
    <property type="project" value="UniProtKB-UniRule"/>
</dbReference>
<evidence type="ECO:0000256" key="3">
    <source>
        <dbReference type="ARBA" id="ARBA00022723"/>
    </source>
</evidence>
<dbReference type="InterPro" id="IPR005841">
    <property type="entry name" value="Alpha-D-phosphohexomutase_SF"/>
</dbReference>
<dbReference type="InterPro" id="IPR016055">
    <property type="entry name" value="A-D-PHexomutase_a/b/a-I/II/III"/>
</dbReference>
<dbReference type="SUPFAM" id="SSF53738">
    <property type="entry name" value="Phosphoglucomutase, first 3 domains"/>
    <property type="match status" value="3"/>
</dbReference>
<sequence length="446" mass="48795">MKLFGTDGVRGKAGEKLSAQTSMRLAMAAGIYFRKTSATNVILVGKDTRKSGYMIETAIVAGLTAVGYNVLQIGPMPTPAIAFLTENMRCDAGIMISASHNPYYDNGIKFFDSFGNKLDETIEAEIEKIFYDDELIANAQKTMTEIGANKRIDDVIGRYIVQIKNSFPKELNLKNLRVVLDVANGAAYKVAPTVFSELGADVIVINNEPNGSNINQNCGALHPEDLASEVKRLRADIGFAFDGDADRLVVVDENGEVVHGDAILGSLAAFLHEQKALKGGAIVATVMSNAALDDYLKAHKIKLLRSNVGDKYVLEMMKENGINFGGEQSGHVIFNDYAKTGDGLVTSMQVVAMMLKKGKKASEIFGELKPYPQILLNLKITEKKPLDKIEGLKELEASLAKEGIRSLFRYSGTENLIRLLLEGKNQTLVEKRMDEVEKFFIKALNA</sequence>
<name>A0A0E3SUP1_9BACT</name>
<feature type="domain" description="Alpha-D-phosphohexomutase alpha/beta/alpha" evidence="11">
    <location>
        <begin position="158"/>
        <end position="255"/>
    </location>
</feature>
<dbReference type="FunFam" id="3.40.120.10:FF:000003">
    <property type="entry name" value="Phosphoglucosamine mutase"/>
    <property type="match status" value="1"/>
</dbReference>
<comment type="cofactor">
    <cofactor evidence="6">
        <name>Mg(2+)</name>
        <dbReference type="ChEBI" id="CHEBI:18420"/>
    </cofactor>
    <text evidence="6">Binds 1 Mg(2+) ion per subunit.</text>
</comment>
<dbReference type="EC" id="5.4.2.10" evidence="6 8"/>
<evidence type="ECO:0000259" key="12">
    <source>
        <dbReference type="Pfam" id="PF02880"/>
    </source>
</evidence>
<reference evidence="13" key="1">
    <citation type="submission" date="2015-03" db="EMBL/GenBank/DDBJ databases">
        <title>Delineation of genetic relatedness and population structure of oral and enteric Campylobacter concisus strains by analysis of housekeeping genes.</title>
        <authorList>
            <person name="Mahendran V."/>
            <person name="Octavia S."/>
            <person name="Demirbas O.F."/>
            <person name="Sabrina S."/>
            <person name="Ma R."/>
            <person name="Lan R."/>
            <person name="Riordan S.M."/>
            <person name="Grimm M.C."/>
            <person name="Zhang L."/>
        </authorList>
    </citation>
    <scope>NUCLEOTIDE SEQUENCE</scope>
    <source>
        <strain evidence="13">P16UCO-S2</strain>
    </source>
</reference>
<evidence type="ECO:0000256" key="5">
    <source>
        <dbReference type="ARBA" id="ARBA00023235"/>
    </source>
</evidence>
<dbReference type="Pfam" id="PF02880">
    <property type="entry name" value="PGM_PMM_III"/>
    <property type="match status" value="1"/>
</dbReference>
<comment type="PTM">
    <text evidence="6">Activated by phosphorylation.</text>
</comment>
<evidence type="ECO:0000259" key="9">
    <source>
        <dbReference type="Pfam" id="PF00408"/>
    </source>
</evidence>
<dbReference type="GO" id="GO:0009252">
    <property type="term" value="P:peptidoglycan biosynthetic process"/>
    <property type="evidence" value="ECO:0007669"/>
    <property type="project" value="TreeGrafter"/>
</dbReference>
<dbReference type="Gene3D" id="3.40.120.10">
    <property type="entry name" value="Alpha-D-Glucose-1,6-Bisphosphate, subunit A, domain 3"/>
    <property type="match status" value="3"/>
</dbReference>
<dbReference type="InterPro" id="IPR005843">
    <property type="entry name" value="A-D-PHexomutase_C"/>
</dbReference>
<dbReference type="CDD" id="cd05802">
    <property type="entry name" value="GlmM"/>
    <property type="match status" value="1"/>
</dbReference>
<proteinExistence type="inferred from homology"/>
<evidence type="ECO:0000256" key="6">
    <source>
        <dbReference type="HAMAP-Rule" id="MF_01554"/>
    </source>
</evidence>
<dbReference type="FunFam" id="3.40.120.10:FF:000001">
    <property type="entry name" value="Phosphoglucosamine mutase"/>
    <property type="match status" value="1"/>
</dbReference>
<dbReference type="PROSITE" id="PS00710">
    <property type="entry name" value="PGM_PMM"/>
    <property type="match status" value="1"/>
</dbReference>
<dbReference type="GO" id="GO:0005829">
    <property type="term" value="C:cytosol"/>
    <property type="evidence" value="ECO:0007669"/>
    <property type="project" value="TreeGrafter"/>
</dbReference>
<keyword evidence="2 6" id="KW-0597">Phosphoprotein</keyword>
<comment type="similarity">
    <text evidence="1 6 7">Belongs to the phosphohexose mutase family.</text>
</comment>
<protein>
    <recommendedName>
        <fullName evidence="6 8">Phosphoglucosamine mutase</fullName>
        <ecNumber evidence="6 8">5.4.2.10</ecNumber>
    </recommendedName>
</protein>
<dbReference type="GO" id="GO:0006048">
    <property type="term" value="P:UDP-N-acetylglucosamine biosynthetic process"/>
    <property type="evidence" value="ECO:0007669"/>
    <property type="project" value="TreeGrafter"/>
</dbReference>
<dbReference type="InterPro" id="IPR005846">
    <property type="entry name" value="A-D-PHexomutase_a/b/a-III"/>
</dbReference>
<keyword evidence="3 6" id="KW-0479">Metal-binding</keyword>
<dbReference type="PRINTS" id="PR00509">
    <property type="entry name" value="PGMPMM"/>
</dbReference>
<keyword evidence="4 6" id="KW-0460">Magnesium</keyword>
<dbReference type="NCBIfam" id="TIGR01455">
    <property type="entry name" value="glmM"/>
    <property type="match status" value="1"/>
</dbReference>
<dbReference type="InterPro" id="IPR005845">
    <property type="entry name" value="A-D-PHexomutase_a/b/a-II"/>
</dbReference>
<evidence type="ECO:0000256" key="7">
    <source>
        <dbReference type="RuleBase" id="RU004326"/>
    </source>
</evidence>
<evidence type="ECO:0000256" key="1">
    <source>
        <dbReference type="ARBA" id="ARBA00010231"/>
    </source>
</evidence>
<dbReference type="Pfam" id="PF02879">
    <property type="entry name" value="PGM_PMM_II"/>
    <property type="match status" value="1"/>
</dbReference>
<dbReference type="RefSeq" id="WP_107797477.1">
    <property type="nucleotide sequence ID" value="NZ_CABPVR010000012.1"/>
</dbReference>
<dbReference type="PANTHER" id="PTHR42946:SF1">
    <property type="entry name" value="PHOSPHOGLUCOMUTASE (ALPHA-D-GLUCOSE-1,6-BISPHOSPHATE-DEPENDENT)"/>
    <property type="match status" value="1"/>
</dbReference>
<dbReference type="GO" id="GO:0005975">
    <property type="term" value="P:carbohydrate metabolic process"/>
    <property type="evidence" value="ECO:0007669"/>
    <property type="project" value="InterPro"/>
</dbReference>
<feature type="binding site" evidence="6">
    <location>
        <position position="246"/>
    </location>
    <ligand>
        <name>Mg(2+)</name>
        <dbReference type="ChEBI" id="CHEBI:18420"/>
    </ligand>
</feature>
<comment type="function">
    <text evidence="6 8">Catalyzes the conversion of glucosamine-6-phosphate to glucosamine-1-phosphate.</text>
</comment>
<dbReference type="AlphaFoldDB" id="A0A0E3SUP1"/>
<feature type="binding site" evidence="6">
    <location>
        <position position="242"/>
    </location>
    <ligand>
        <name>Mg(2+)</name>
        <dbReference type="ChEBI" id="CHEBI:18420"/>
    </ligand>
</feature>
<dbReference type="EMBL" id="KP996237">
    <property type="protein sequence ID" value="AKB91790.1"/>
    <property type="molecule type" value="Genomic_DNA"/>
</dbReference>
<dbReference type="InterPro" id="IPR036900">
    <property type="entry name" value="A-D-PHexomutase_C_sf"/>
</dbReference>
<dbReference type="InterPro" id="IPR006352">
    <property type="entry name" value="GlmM_bact"/>
</dbReference>
<evidence type="ECO:0000256" key="2">
    <source>
        <dbReference type="ARBA" id="ARBA00022553"/>
    </source>
</evidence>
<dbReference type="GO" id="GO:0000287">
    <property type="term" value="F:magnesium ion binding"/>
    <property type="evidence" value="ECO:0007669"/>
    <property type="project" value="UniProtKB-UniRule"/>
</dbReference>
<dbReference type="PANTHER" id="PTHR42946">
    <property type="entry name" value="PHOSPHOHEXOSE MUTASE"/>
    <property type="match status" value="1"/>
</dbReference>
<feature type="domain" description="Alpha-D-phosphohexomutase C-terminal" evidence="9">
    <location>
        <begin position="375"/>
        <end position="437"/>
    </location>
</feature>
<organism evidence="13">
    <name type="scientific">Campylobacter concisus</name>
    <dbReference type="NCBI Taxonomy" id="199"/>
    <lineage>
        <taxon>Bacteria</taxon>
        <taxon>Pseudomonadati</taxon>
        <taxon>Campylobacterota</taxon>
        <taxon>Epsilonproteobacteria</taxon>
        <taxon>Campylobacterales</taxon>
        <taxon>Campylobacteraceae</taxon>
        <taxon>Campylobacter</taxon>
    </lineage>
</organism>
<dbReference type="Pfam" id="PF02878">
    <property type="entry name" value="PGM_PMM_I"/>
    <property type="match status" value="1"/>
</dbReference>
<dbReference type="InterPro" id="IPR005844">
    <property type="entry name" value="A-D-PHexomutase_a/b/a-I"/>
</dbReference>
<feature type="binding site" description="via phosphate group" evidence="6">
    <location>
        <position position="99"/>
    </location>
    <ligand>
        <name>Mg(2+)</name>
        <dbReference type="ChEBI" id="CHEBI:18420"/>
    </ligand>
</feature>
<dbReference type="InterPro" id="IPR016066">
    <property type="entry name" value="A-D-PHexomutase_CS"/>
</dbReference>
<feature type="domain" description="Alpha-D-phosphohexomutase alpha/beta/alpha" evidence="10">
    <location>
        <begin position="2"/>
        <end position="132"/>
    </location>
</feature>
<feature type="active site" description="Phosphoserine intermediate" evidence="6">
    <location>
        <position position="99"/>
    </location>
</feature>
<evidence type="ECO:0000256" key="4">
    <source>
        <dbReference type="ARBA" id="ARBA00022842"/>
    </source>
</evidence>
<dbReference type="NCBIfam" id="NF008139">
    <property type="entry name" value="PRK10887.1"/>
    <property type="match status" value="1"/>
</dbReference>
<evidence type="ECO:0000259" key="11">
    <source>
        <dbReference type="Pfam" id="PF02879"/>
    </source>
</evidence>
<dbReference type="HAMAP" id="MF_01554_B">
    <property type="entry name" value="GlmM_B"/>
    <property type="match status" value="1"/>
</dbReference>
<accession>A0A0E3SUP1</accession>
<keyword evidence="5 6" id="KW-0413">Isomerase</keyword>
<feature type="domain" description="Alpha-D-phosphohexomutase alpha/beta/alpha" evidence="12">
    <location>
        <begin position="260"/>
        <end position="368"/>
    </location>
</feature>
<feature type="binding site" evidence="6">
    <location>
        <position position="244"/>
    </location>
    <ligand>
        <name>Mg(2+)</name>
        <dbReference type="ChEBI" id="CHEBI:18420"/>
    </ligand>
</feature>
<evidence type="ECO:0000313" key="13">
    <source>
        <dbReference type="EMBL" id="AKB91790.1"/>
    </source>
</evidence>
<evidence type="ECO:0000256" key="8">
    <source>
        <dbReference type="RuleBase" id="RU004327"/>
    </source>
</evidence>
<evidence type="ECO:0000259" key="10">
    <source>
        <dbReference type="Pfam" id="PF02878"/>
    </source>
</evidence>
<comment type="catalytic activity">
    <reaction evidence="6 8">
        <text>alpha-D-glucosamine 1-phosphate = D-glucosamine 6-phosphate</text>
        <dbReference type="Rhea" id="RHEA:23424"/>
        <dbReference type="ChEBI" id="CHEBI:58516"/>
        <dbReference type="ChEBI" id="CHEBI:58725"/>
        <dbReference type="EC" id="5.4.2.10"/>
    </reaction>
</comment>
<dbReference type="Gene3D" id="3.30.310.50">
    <property type="entry name" value="Alpha-D-phosphohexomutase, C-terminal domain"/>
    <property type="match status" value="1"/>
</dbReference>